<dbReference type="InterPro" id="IPR036390">
    <property type="entry name" value="WH_DNA-bd_sf"/>
</dbReference>
<dbReference type="Gene3D" id="1.10.10.10">
    <property type="entry name" value="Winged helix-like DNA-binding domain superfamily/Winged helix DNA-binding domain"/>
    <property type="match status" value="1"/>
</dbReference>
<dbReference type="SUPFAM" id="SSF53850">
    <property type="entry name" value="Periplasmic binding protein-like II"/>
    <property type="match status" value="1"/>
</dbReference>
<keyword evidence="4" id="KW-0804">Transcription</keyword>
<protein>
    <submittedName>
        <fullName evidence="6">LysR family transcriptional regulator</fullName>
    </submittedName>
</protein>
<gene>
    <name evidence="6" type="ORF">C0039_02460</name>
</gene>
<dbReference type="InterPro" id="IPR036388">
    <property type="entry name" value="WH-like_DNA-bd_sf"/>
</dbReference>
<dbReference type="PANTHER" id="PTHR30118:SF15">
    <property type="entry name" value="TRANSCRIPTIONAL REGULATORY PROTEIN"/>
    <property type="match status" value="1"/>
</dbReference>
<dbReference type="Gene3D" id="3.40.190.10">
    <property type="entry name" value="Periplasmic binding protein-like II"/>
    <property type="match status" value="2"/>
</dbReference>
<keyword evidence="2" id="KW-0805">Transcription regulation</keyword>
<evidence type="ECO:0000313" key="7">
    <source>
        <dbReference type="Proteomes" id="UP000235005"/>
    </source>
</evidence>
<dbReference type="InterPro" id="IPR005119">
    <property type="entry name" value="LysR_subst-bd"/>
</dbReference>
<dbReference type="OrthoDB" id="8720143at2"/>
<dbReference type="GO" id="GO:0003677">
    <property type="term" value="F:DNA binding"/>
    <property type="evidence" value="ECO:0007669"/>
    <property type="project" value="UniProtKB-KW"/>
</dbReference>
<evidence type="ECO:0000313" key="6">
    <source>
        <dbReference type="EMBL" id="PLW70095.1"/>
    </source>
</evidence>
<dbReference type="InterPro" id="IPR000847">
    <property type="entry name" value="LysR_HTH_N"/>
</dbReference>
<dbReference type="InterPro" id="IPR050389">
    <property type="entry name" value="LysR-type_TF"/>
</dbReference>
<feature type="domain" description="HTH lysR-type" evidence="5">
    <location>
        <begin position="9"/>
        <end position="66"/>
    </location>
</feature>
<proteinExistence type="inferred from homology"/>
<evidence type="ECO:0000256" key="2">
    <source>
        <dbReference type="ARBA" id="ARBA00023015"/>
    </source>
</evidence>
<comment type="similarity">
    <text evidence="1">Belongs to the LysR transcriptional regulatory family.</text>
</comment>
<dbReference type="RefSeq" id="WP_076000682.1">
    <property type="nucleotide sequence ID" value="NZ_PKUS01000002.1"/>
</dbReference>
<dbReference type="Pfam" id="PF00126">
    <property type="entry name" value="HTH_1"/>
    <property type="match status" value="1"/>
</dbReference>
<organism evidence="6 7">
    <name type="scientific">Pseudohalioglobus lutimaris</name>
    <dbReference type="NCBI Taxonomy" id="1737061"/>
    <lineage>
        <taxon>Bacteria</taxon>
        <taxon>Pseudomonadati</taxon>
        <taxon>Pseudomonadota</taxon>
        <taxon>Gammaproteobacteria</taxon>
        <taxon>Cellvibrionales</taxon>
        <taxon>Halieaceae</taxon>
        <taxon>Pseudohalioglobus</taxon>
    </lineage>
</organism>
<dbReference type="Pfam" id="PF03466">
    <property type="entry name" value="LysR_substrate"/>
    <property type="match status" value="1"/>
</dbReference>
<evidence type="ECO:0000256" key="1">
    <source>
        <dbReference type="ARBA" id="ARBA00009437"/>
    </source>
</evidence>
<dbReference type="AlphaFoldDB" id="A0A2N5X6I7"/>
<comment type="caution">
    <text evidence="6">The sequence shown here is derived from an EMBL/GenBank/DDBJ whole genome shotgun (WGS) entry which is preliminary data.</text>
</comment>
<evidence type="ECO:0000256" key="4">
    <source>
        <dbReference type="ARBA" id="ARBA00023163"/>
    </source>
</evidence>
<evidence type="ECO:0000256" key="3">
    <source>
        <dbReference type="ARBA" id="ARBA00023125"/>
    </source>
</evidence>
<dbReference type="EMBL" id="PKUS01000002">
    <property type="protein sequence ID" value="PLW70095.1"/>
    <property type="molecule type" value="Genomic_DNA"/>
</dbReference>
<dbReference type="GO" id="GO:0003700">
    <property type="term" value="F:DNA-binding transcription factor activity"/>
    <property type="evidence" value="ECO:0007669"/>
    <property type="project" value="InterPro"/>
</dbReference>
<reference evidence="6 7" key="1">
    <citation type="submission" date="2018-01" db="EMBL/GenBank/DDBJ databases">
        <title>The draft genome sequence of Halioglobus lutimaris HF004.</title>
        <authorList>
            <person name="Du Z.-J."/>
            <person name="Shi M.-J."/>
        </authorList>
    </citation>
    <scope>NUCLEOTIDE SEQUENCE [LARGE SCALE GENOMIC DNA]</scope>
    <source>
        <strain evidence="6 7">HF004</strain>
    </source>
</reference>
<name>A0A2N5X6I7_9GAMM</name>
<keyword evidence="7" id="KW-1185">Reference proteome</keyword>
<dbReference type="PROSITE" id="PS50931">
    <property type="entry name" value="HTH_LYSR"/>
    <property type="match status" value="1"/>
</dbReference>
<sequence>MNTRELAKIDLNLLISLQVLLEEKSVSRAAERLFITQPAMSKTLSRLRALFGDPLFTRASHGMQPTPRALELELGLTRILGGISQLVTQNEFDPALSDAEVTIALSEYIGLALLPKLTERLQAQAPRLNIRIITRVENQLEQLALGKLDFAVHIKQARYGDEFRVAELGGSPPALLLRDGHPLCDTPSTPTMLNDYPVIRLYVSDWEQLEMRSISRLFEQSALPGQGSLEISHLMTAMEILRNTDYYMPAPAYLTQSETNSKGITALPLPWEDDATLDYVLVAHQRTENSPLHNWLWEQITCTIRDLRPTQPNKLRQRVTARR</sequence>
<evidence type="ECO:0000259" key="5">
    <source>
        <dbReference type="PROSITE" id="PS50931"/>
    </source>
</evidence>
<accession>A0A2N5X6I7</accession>
<keyword evidence="3" id="KW-0238">DNA-binding</keyword>
<dbReference type="SUPFAM" id="SSF46785">
    <property type="entry name" value="Winged helix' DNA-binding domain"/>
    <property type="match status" value="1"/>
</dbReference>
<dbReference type="Proteomes" id="UP000235005">
    <property type="component" value="Unassembled WGS sequence"/>
</dbReference>
<dbReference type="PANTHER" id="PTHR30118">
    <property type="entry name" value="HTH-TYPE TRANSCRIPTIONAL REGULATOR LEUO-RELATED"/>
    <property type="match status" value="1"/>
</dbReference>
<dbReference type="PRINTS" id="PR00039">
    <property type="entry name" value="HTHLYSR"/>
</dbReference>